<evidence type="ECO:0000256" key="3">
    <source>
        <dbReference type="ARBA" id="ARBA00022448"/>
    </source>
</evidence>
<dbReference type="Proteomes" id="UP001056201">
    <property type="component" value="Chromosome 2"/>
</dbReference>
<feature type="transmembrane region" description="Helical" evidence="8">
    <location>
        <begin position="47"/>
        <end position="70"/>
    </location>
</feature>
<evidence type="ECO:0000259" key="10">
    <source>
        <dbReference type="Pfam" id="PF16916"/>
    </source>
</evidence>
<dbReference type="InterPro" id="IPR027469">
    <property type="entry name" value="Cation_efflux_TMD_sf"/>
</dbReference>
<evidence type="ECO:0000256" key="8">
    <source>
        <dbReference type="SAM" id="Phobius"/>
    </source>
</evidence>
<comment type="subcellular location">
    <subcellularLocation>
        <location evidence="1">Membrane</location>
        <topology evidence="1">Multi-pass membrane protein</topology>
    </subcellularLocation>
</comment>
<organism evidence="11 12">
    <name type="scientific">Aquincola tertiaricarbonis</name>
    <dbReference type="NCBI Taxonomy" id="391953"/>
    <lineage>
        <taxon>Bacteria</taxon>
        <taxon>Pseudomonadati</taxon>
        <taxon>Pseudomonadota</taxon>
        <taxon>Betaproteobacteria</taxon>
        <taxon>Burkholderiales</taxon>
        <taxon>Sphaerotilaceae</taxon>
        <taxon>Aquincola</taxon>
    </lineage>
</organism>
<feature type="transmembrane region" description="Helical" evidence="8">
    <location>
        <begin position="147"/>
        <end position="170"/>
    </location>
</feature>
<dbReference type="InterPro" id="IPR036837">
    <property type="entry name" value="Cation_efflux_CTD_sf"/>
</dbReference>
<sequence>MTTSPSEDPRLDTAARTELPATVFGDDPEDSAHSAAERAAAAVRSTWVSIAVNGVLIVLQLVVGLFAHSAALVADAMHSLSDLVSDFVVLLAGKHSRKAADDDHPYGHARFENAGSLALGALLLAVGVGMLWSALRKLEAPSEIPQVHVAALVVAGITLVCKEGLFRYMLAVAKRVRSSLLVSNAWHARSDAASSLVVGLGIGGNLLGFPLLDPIAAAIVGFLIARMGWTFGWNALSDLMDRGASAEEVEAIQRTAAATPGVHAVHDLRTRKMGDLLVVDMHLEVDGSLTVEQGHDIALAARDAVLARHSVLRVMTHVDPWPRRAEAALNRESGPA</sequence>
<evidence type="ECO:0000256" key="4">
    <source>
        <dbReference type="ARBA" id="ARBA00022692"/>
    </source>
</evidence>
<dbReference type="PANTHER" id="PTHR43840:SF15">
    <property type="entry name" value="MITOCHONDRIAL METAL TRANSPORTER 1-RELATED"/>
    <property type="match status" value="1"/>
</dbReference>
<feature type="region of interest" description="Disordered" evidence="7">
    <location>
        <begin position="1"/>
        <end position="30"/>
    </location>
</feature>
<feature type="domain" description="Cation efflux protein cytoplasmic" evidence="10">
    <location>
        <begin position="245"/>
        <end position="320"/>
    </location>
</feature>
<evidence type="ECO:0000259" key="9">
    <source>
        <dbReference type="Pfam" id="PF01545"/>
    </source>
</evidence>
<keyword evidence="4 8" id="KW-0812">Transmembrane</keyword>
<name>A0ABY4SEN0_AQUTE</name>
<dbReference type="RefSeq" id="WP_250199973.1">
    <property type="nucleotide sequence ID" value="NZ_CP097636.1"/>
</dbReference>
<dbReference type="Pfam" id="PF16916">
    <property type="entry name" value="ZT_dimer"/>
    <property type="match status" value="1"/>
</dbReference>
<gene>
    <name evidence="11" type="ORF">MW290_22990</name>
</gene>
<accession>A0ABY4SEN0</accession>
<dbReference type="InterPro" id="IPR058533">
    <property type="entry name" value="Cation_efflux_TM"/>
</dbReference>
<evidence type="ECO:0000256" key="7">
    <source>
        <dbReference type="SAM" id="MobiDB-lite"/>
    </source>
</evidence>
<evidence type="ECO:0000313" key="11">
    <source>
        <dbReference type="EMBL" id="URI11783.1"/>
    </source>
</evidence>
<dbReference type="Gene3D" id="1.20.1510.10">
    <property type="entry name" value="Cation efflux protein transmembrane domain"/>
    <property type="match status" value="1"/>
</dbReference>
<comment type="similarity">
    <text evidence="2">Belongs to the cation diffusion facilitator (CDF) transporter (TC 2.A.4) family.</text>
</comment>
<feature type="domain" description="Cation efflux protein transmembrane" evidence="9">
    <location>
        <begin position="47"/>
        <end position="240"/>
    </location>
</feature>
<dbReference type="Gene3D" id="3.30.70.1350">
    <property type="entry name" value="Cation efflux protein, cytoplasmic domain"/>
    <property type="match status" value="1"/>
</dbReference>
<dbReference type="PANTHER" id="PTHR43840">
    <property type="entry name" value="MITOCHONDRIAL METAL TRANSPORTER 1-RELATED"/>
    <property type="match status" value="1"/>
</dbReference>
<keyword evidence="5 8" id="KW-1133">Transmembrane helix</keyword>
<dbReference type="InterPro" id="IPR050291">
    <property type="entry name" value="CDF_Transporter"/>
</dbReference>
<evidence type="ECO:0000256" key="2">
    <source>
        <dbReference type="ARBA" id="ARBA00008114"/>
    </source>
</evidence>
<feature type="transmembrane region" description="Helical" evidence="8">
    <location>
        <begin position="114"/>
        <end position="135"/>
    </location>
</feature>
<reference evidence="11" key="1">
    <citation type="submission" date="2022-05" db="EMBL/GenBank/DDBJ databases">
        <title>An RpoN-dependent PEP-CTERM gene is involved in floc formation of an Aquincola tertiaricarbonis strain.</title>
        <authorList>
            <person name="Qiu D."/>
            <person name="Xia M."/>
        </authorList>
    </citation>
    <scope>NUCLEOTIDE SEQUENCE</scope>
    <source>
        <strain evidence="11">RN12</strain>
    </source>
</reference>
<dbReference type="InterPro" id="IPR027470">
    <property type="entry name" value="Cation_efflux_CTD"/>
</dbReference>
<keyword evidence="3" id="KW-0813">Transport</keyword>
<protein>
    <submittedName>
        <fullName evidence="11">Cation diffusion facilitator family transporter</fullName>
    </submittedName>
</protein>
<evidence type="ECO:0000313" key="12">
    <source>
        <dbReference type="Proteomes" id="UP001056201"/>
    </source>
</evidence>
<dbReference type="SUPFAM" id="SSF161111">
    <property type="entry name" value="Cation efflux protein transmembrane domain-like"/>
    <property type="match status" value="1"/>
</dbReference>
<proteinExistence type="inferred from homology"/>
<dbReference type="Pfam" id="PF01545">
    <property type="entry name" value="Cation_efflux"/>
    <property type="match status" value="1"/>
</dbReference>
<dbReference type="EMBL" id="CP097636">
    <property type="protein sequence ID" value="URI11783.1"/>
    <property type="molecule type" value="Genomic_DNA"/>
</dbReference>
<keyword evidence="12" id="KW-1185">Reference proteome</keyword>
<dbReference type="SUPFAM" id="SSF160240">
    <property type="entry name" value="Cation efflux protein cytoplasmic domain-like"/>
    <property type="match status" value="1"/>
</dbReference>
<evidence type="ECO:0000256" key="5">
    <source>
        <dbReference type="ARBA" id="ARBA00022989"/>
    </source>
</evidence>
<dbReference type="NCBIfam" id="TIGR01297">
    <property type="entry name" value="CDF"/>
    <property type="match status" value="1"/>
</dbReference>
<dbReference type="InterPro" id="IPR002524">
    <property type="entry name" value="Cation_efflux"/>
</dbReference>
<evidence type="ECO:0000256" key="6">
    <source>
        <dbReference type="ARBA" id="ARBA00023136"/>
    </source>
</evidence>
<keyword evidence="6 8" id="KW-0472">Membrane</keyword>
<evidence type="ECO:0000256" key="1">
    <source>
        <dbReference type="ARBA" id="ARBA00004141"/>
    </source>
</evidence>